<evidence type="ECO:0000256" key="4">
    <source>
        <dbReference type="SAM" id="MobiDB-lite"/>
    </source>
</evidence>
<evidence type="ECO:0000256" key="3">
    <source>
        <dbReference type="ARBA" id="ARBA00023242"/>
    </source>
</evidence>
<reference evidence="6" key="2">
    <citation type="submission" date="2021-01" db="UniProtKB">
        <authorList>
            <consortium name="EnsemblMetazoa"/>
        </authorList>
    </citation>
    <scope>IDENTIFICATION</scope>
</reference>
<feature type="compositionally biased region" description="Low complexity" evidence="4">
    <location>
        <begin position="338"/>
        <end position="351"/>
    </location>
</feature>
<keyword evidence="3" id="KW-0539">Nucleus</keyword>
<accession>A0A7M7T0T3</accession>
<dbReference type="RefSeq" id="XP_030845437.1">
    <property type="nucleotide sequence ID" value="XM_030989577.1"/>
</dbReference>
<name>A0A7M7T0T3_STRPU</name>
<evidence type="ECO:0000256" key="1">
    <source>
        <dbReference type="ARBA" id="ARBA00004123"/>
    </source>
</evidence>
<proteinExistence type="inferred from homology"/>
<dbReference type="PROSITE" id="PS51634">
    <property type="entry name" value="CRC"/>
    <property type="match status" value="1"/>
</dbReference>
<dbReference type="OrthoDB" id="8300196at2759"/>
<feature type="compositionally biased region" description="Acidic residues" evidence="4">
    <location>
        <begin position="114"/>
        <end position="128"/>
    </location>
</feature>
<comment type="similarity">
    <text evidence="2">Belongs to the lin-54 family.</text>
</comment>
<dbReference type="EnsemblMetazoa" id="XM_030989570">
    <property type="protein sequence ID" value="XP_030845430"/>
    <property type="gene ID" value="LOC105443495"/>
</dbReference>
<dbReference type="SMART" id="SM01114">
    <property type="entry name" value="CXC"/>
    <property type="match status" value="1"/>
</dbReference>
<feature type="domain" description="CRC" evidence="5">
    <location>
        <begin position="1566"/>
        <end position="1601"/>
    </location>
</feature>
<dbReference type="InterPro" id="IPR033467">
    <property type="entry name" value="Tesmin/TSO1-like_CXC"/>
</dbReference>
<sequence>MDVKASQSISATKKAFCCMHLCSDQDGKVIVFQSRGWSKFLNCCLRWIKISGSREADIARKTANQLSIDLNSPNVEDTPLPKDCYAGYHLGCYQTFCHVGKIQRAESRKRKCDESEDADVESSTEDIDVPSTSAPPRKLLRSSVSPTKSRNVLPKECIICRKMRWLTDRISSKRYPIPLVMCERINAANFLQAAEKRKHSRILTQIRGKDMVAVEVRYHKLCYREFVRCVSKEDQLDTDAESMHLYSASFSELASIVQKRIVQGKELLRLTTLKQMFIKIAKRVEGVDVSGYKTSRLKKLLKDAFPELLFVSPRKKNESDIVMTSEMEAEALAEQAVQDQSTSTSEDSQSSCDDEPKQISTDAQHGQLRTLFHASQILKESIQSACTKHREQVKWPPVASDLSLQSAEEATPSMLFNFLSWVVDASEDLELSGFVRTGVDEKRKLLSICQDVMYMNCKGKVIFPKHSSLAMTVRHMTGSAKLIGILNGLGHCTSHSMVLEHDTALATKQLSRGDEVLPEGVTPKFTTLVWDNIDFSEETISGKGTTHSTNGILIQSGKPEVVNDQRPSVPRSHKRSITAPASSLVSYFGSGKKGPAPFGQDLDITENRRESYLLSAKKKELAFRLSRIQGQRGSLLPSWTGYNTQLDQAKPKISSVYYLPAIDASPTLMDTINTILVKSVKICTLLQQESIVIVCDQAIYSKAQQIRWKDDHLMARTVIRMGEFHTSMNFLASLGKRFRDAGLQDIIIESGLVAEGSANGVLCGRQYNRSIRMHKIVSEAMEHLRWQAFIKSHDGDEEQEEASNTVEKLQATFPSLLHKQLVNDEEFGSLQARYEKFVVEKSSSPTFAFWSSYIDMVEHLLLFIRATKEGNWLLHLSSVRGLLPWFFAYDHINYSRYLPAYWMEMKQLPETHPSVHNAFLEGQFAVVRQDRHGFAGIPGDQTIEQTINRDTKTQGGVIGFSNSRGSYHRWVLSHHIRAAIQHQCASMAGKSDSSAAVKDLQQHRIKKDNEDIQAVCDTIEKMVNPFEETSDCLLHISSGIVATEEVKNDLLLAHSRGQCETEEYLQERLQSGTKDLFITIKQKKLKTFTTMKKKEASKKLCKQGKTSADKSMLAKLLIASRSRDIDIQDLMRYTLTTYPLALGTDEGNLVKTNKASLLRHFEGKSVSGSDEPVIPKGTVWVVDGMALIQEMGGRISSLMTFGNLADCILKKLIGLANNLYSNSIHFVTDRYPSISIKGGERGKRAAGGTERIKIYSKDQPIPLQWTKYIACGANKEELVEFLFNTWRQTSPDEFKNVEVFLAHGTTCHSLCPQNGELVVCDIPDLHADHEEADTRLLLHCAYASQRQASSEDETQKAVIIRSPDTDVFIIALALVGNIQSRVLFHTGRGTQARTIDLTSLSEDLGTDVTNALIGLHCFTGCDSVSAFYGKGKIKALKLMLEERRFVQVFGEVGQHFELSGNLNEKLEEFVCALYGRKEEKSINLVRYNMFRLECKFEHSLPPNQDSLHEHAKRANYQAAIHRRATNKLINAPNPTCCGWAMEKGDLVIKWGNLPPAPGNFLGQLKCKCKKSHCSTRQCECRKNKIPCTDMCNCERCENQVANTAEEQEEEEEEEDEDNEDSDFE</sequence>
<keyword evidence="7" id="KW-1185">Reference proteome</keyword>
<feature type="region of interest" description="Disordered" evidence="4">
    <location>
        <begin position="113"/>
        <end position="146"/>
    </location>
</feature>
<dbReference type="InterPro" id="IPR005172">
    <property type="entry name" value="CRC"/>
</dbReference>
<feature type="region of interest" description="Disordered" evidence="4">
    <location>
        <begin position="1604"/>
        <end position="1624"/>
    </location>
</feature>
<protein>
    <recommendedName>
        <fullName evidence="5">CRC domain-containing protein</fullName>
    </recommendedName>
</protein>
<dbReference type="GO" id="GO:0005634">
    <property type="term" value="C:nucleus"/>
    <property type="evidence" value="ECO:0007669"/>
    <property type="project" value="UniProtKB-SubCell"/>
</dbReference>
<feature type="compositionally biased region" description="Acidic residues" evidence="4">
    <location>
        <begin position="1605"/>
        <end position="1624"/>
    </location>
</feature>
<feature type="region of interest" description="Disordered" evidence="4">
    <location>
        <begin position="333"/>
        <end position="359"/>
    </location>
</feature>
<evidence type="ECO:0000259" key="5">
    <source>
        <dbReference type="PROSITE" id="PS51634"/>
    </source>
</evidence>
<dbReference type="GeneID" id="105443495"/>
<dbReference type="RefSeq" id="XP_030850166.1">
    <property type="nucleotide sequence ID" value="XM_030994306.1"/>
</dbReference>
<dbReference type="Pfam" id="PF03638">
    <property type="entry name" value="TCR"/>
    <property type="match status" value="1"/>
</dbReference>
<dbReference type="RefSeq" id="XP_030845430.1">
    <property type="nucleotide sequence ID" value="XM_030989570.1"/>
</dbReference>
<evidence type="ECO:0000313" key="7">
    <source>
        <dbReference type="Proteomes" id="UP000007110"/>
    </source>
</evidence>
<reference evidence="7" key="1">
    <citation type="submission" date="2015-02" db="EMBL/GenBank/DDBJ databases">
        <title>Genome sequencing for Strongylocentrotus purpuratus.</title>
        <authorList>
            <person name="Murali S."/>
            <person name="Liu Y."/>
            <person name="Vee V."/>
            <person name="English A."/>
            <person name="Wang M."/>
            <person name="Skinner E."/>
            <person name="Han Y."/>
            <person name="Muzny D.M."/>
            <person name="Worley K.C."/>
            <person name="Gibbs R.A."/>
        </authorList>
    </citation>
    <scope>NUCLEOTIDE SEQUENCE</scope>
</reference>
<dbReference type="GeneID" id="115925529"/>
<dbReference type="EnsemblMetazoa" id="XM_030994306">
    <property type="protein sequence ID" value="XP_030850166"/>
    <property type="gene ID" value="LOC115927939"/>
</dbReference>
<evidence type="ECO:0000256" key="2">
    <source>
        <dbReference type="ARBA" id="ARBA00007267"/>
    </source>
</evidence>
<dbReference type="InParanoid" id="A0A7M7T0T3"/>
<dbReference type="EnsemblMetazoa" id="XM_030989577">
    <property type="protein sequence ID" value="XP_030845437"/>
    <property type="gene ID" value="LOC115925529"/>
</dbReference>
<dbReference type="Proteomes" id="UP000007110">
    <property type="component" value="Unassembled WGS sequence"/>
</dbReference>
<dbReference type="PANTHER" id="PTHR46704">
    <property type="entry name" value="CXC DOMAIN-CONTAINING PROTEIN-RELATED"/>
    <property type="match status" value="1"/>
</dbReference>
<dbReference type="KEGG" id="spu:115925529"/>
<dbReference type="KEGG" id="spu:115927939"/>
<organism evidence="6 7">
    <name type="scientific">Strongylocentrotus purpuratus</name>
    <name type="common">Purple sea urchin</name>
    <dbReference type="NCBI Taxonomy" id="7668"/>
    <lineage>
        <taxon>Eukaryota</taxon>
        <taxon>Metazoa</taxon>
        <taxon>Echinodermata</taxon>
        <taxon>Eleutherozoa</taxon>
        <taxon>Echinozoa</taxon>
        <taxon>Echinoidea</taxon>
        <taxon>Euechinoidea</taxon>
        <taxon>Echinacea</taxon>
        <taxon>Camarodonta</taxon>
        <taxon>Echinidea</taxon>
        <taxon>Strongylocentrotidae</taxon>
        <taxon>Strongylocentrotus</taxon>
    </lineage>
</organism>
<dbReference type="PANTHER" id="PTHR46704:SF9">
    <property type="entry name" value="BHLH DOMAIN-CONTAINING PROTEIN"/>
    <property type="match status" value="1"/>
</dbReference>
<evidence type="ECO:0000313" key="6">
    <source>
        <dbReference type="EnsemblMetazoa" id="XP_030845430"/>
    </source>
</evidence>
<dbReference type="GeneID" id="115927939"/>
<dbReference type="KEGG" id="spu:105443495"/>
<comment type="subcellular location">
    <subcellularLocation>
        <location evidence="1">Nucleus</location>
    </subcellularLocation>
</comment>